<evidence type="ECO:0000313" key="1">
    <source>
        <dbReference type="EMBL" id="MBO1752159.1"/>
    </source>
</evidence>
<keyword evidence="2" id="KW-1185">Reference proteome</keyword>
<proteinExistence type="predicted"/>
<accession>A0A939LQG6</accession>
<gene>
    <name evidence="1" type="ORF">J4G33_10130</name>
</gene>
<comment type="caution">
    <text evidence="1">The sequence shown here is derived from an EMBL/GenBank/DDBJ whole genome shotgun (WGS) entry which is preliminary data.</text>
</comment>
<protein>
    <submittedName>
        <fullName evidence="1">Uncharacterized protein</fullName>
    </submittedName>
</protein>
<sequence>MGDLLPAVMEWFRSQYAGEQINSVAAIIALAGVAISGKSLANSRKALKLSEEQEKRRAAKFNLTVGRSYYESLDGGRSYFLTLLVDNPSDSPGAVSSAELWIAYQREGILMRLALEPGGVPLGDPGGEATRPPFDVSARSAVSVQLVFEAKPGLLNDRGLNIEAYELVAKDALGNSYNHHFPGLINRGSKQS</sequence>
<dbReference type="Proteomes" id="UP000664209">
    <property type="component" value="Unassembled WGS sequence"/>
</dbReference>
<reference evidence="1" key="1">
    <citation type="submission" date="2021-03" db="EMBL/GenBank/DDBJ databases">
        <title>Actinotalea soli sp. nov., isolated from soil.</title>
        <authorList>
            <person name="Ping W."/>
            <person name="Zhang J."/>
        </authorList>
    </citation>
    <scope>NUCLEOTIDE SEQUENCE</scope>
    <source>
        <strain evidence="1">BY-33</strain>
    </source>
</reference>
<name>A0A939LQG6_9CELL</name>
<dbReference type="EMBL" id="JAGEMK010000004">
    <property type="protein sequence ID" value="MBO1752159.1"/>
    <property type="molecule type" value="Genomic_DNA"/>
</dbReference>
<organism evidence="1 2">
    <name type="scientific">Actinotalea soli</name>
    <dbReference type="NCBI Taxonomy" id="2819234"/>
    <lineage>
        <taxon>Bacteria</taxon>
        <taxon>Bacillati</taxon>
        <taxon>Actinomycetota</taxon>
        <taxon>Actinomycetes</taxon>
        <taxon>Micrococcales</taxon>
        <taxon>Cellulomonadaceae</taxon>
        <taxon>Actinotalea</taxon>
    </lineage>
</organism>
<dbReference type="AlphaFoldDB" id="A0A939LQG6"/>
<evidence type="ECO:0000313" key="2">
    <source>
        <dbReference type="Proteomes" id="UP000664209"/>
    </source>
</evidence>
<dbReference type="RefSeq" id="WP_208055921.1">
    <property type="nucleotide sequence ID" value="NZ_JAGEMK010000004.1"/>
</dbReference>